<keyword evidence="8" id="KW-0520">NAD</keyword>
<evidence type="ECO:0000256" key="6">
    <source>
        <dbReference type="ARBA" id="ARBA00023098"/>
    </source>
</evidence>
<keyword evidence="6" id="KW-0443">Lipid metabolism</keyword>
<dbReference type="PANTHER" id="PTHR43159:SF2">
    <property type="entry name" value="ENOYL-[ACYL-CARRIER-PROTEIN] REDUCTASE [NADH], CHLOROPLASTIC"/>
    <property type="match status" value="1"/>
</dbReference>
<dbReference type="RefSeq" id="WP_153635982.1">
    <property type="nucleotide sequence ID" value="NZ_JASCSA010000008.1"/>
</dbReference>
<evidence type="ECO:0000256" key="9">
    <source>
        <dbReference type="SAM" id="MobiDB-lite"/>
    </source>
</evidence>
<keyword evidence="4" id="KW-0276">Fatty acid metabolism</keyword>
<evidence type="ECO:0000256" key="4">
    <source>
        <dbReference type="ARBA" id="ARBA00022832"/>
    </source>
</evidence>
<dbReference type="InterPro" id="IPR002347">
    <property type="entry name" value="SDR_fam"/>
</dbReference>
<evidence type="ECO:0000256" key="1">
    <source>
        <dbReference type="ARBA" id="ARBA00005194"/>
    </source>
</evidence>
<dbReference type="NCBIfam" id="NF005717">
    <property type="entry name" value="PRK07533.1"/>
    <property type="match status" value="1"/>
</dbReference>
<evidence type="ECO:0000256" key="8">
    <source>
        <dbReference type="PIRNR" id="PIRNR000094"/>
    </source>
</evidence>
<dbReference type="Gene3D" id="3.40.50.720">
    <property type="entry name" value="NAD(P)-binding Rossmann-like Domain"/>
    <property type="match status" value="1"/>
</dbReference>
<keyword evidence="11" id="KW-1185">Reference proteome</keyword>
<name>A0ABT6URH1_9GAMM</name>
<dbReference type="InterPro" id="IPR014358">
    <property type="entry name" value="Enoyl-ACP_Rdtase_NADH"/>
</dbReference>
<comment type="similarity">
    <text evidence="2 8">Belongs to the short-chain dehydrogenases/reductases (SDR) family. FabI subfamily.</text>
</comment>
<accession>A0ABT6URH1</accession>
<comment type="pathway">
    <text evidence="1">Lipid metabolism; fatty acid biosynthesis.</text>
</comment>
<keyword evidence="3 8" id="KW-0444">Lipid biosynthesis</keyword>
<feature type="compositionally biased region" description="Polar residues" evidence="9">
    <location>
        <begin position="1"/>
        <end position="14"/>
    </location>
</feature>
<evidence type="ECO:0000313" key="10">
    <source>
        <dbReference type="EMBL" id="MDI5885006.1"/>
    </source>
</evidence>
<keyword evidence="5 8" id="KW-0560">Oxidoreductase</keyword>
<dbReference type="EC" id="1.3.1.9" evidence="8"/>
<comment type="caution">
    <text evidence="10">The sequence shown here is derived from an EMBL/GenBank/DDBJ whole genome shotgun (WGS) entry which is preliminary data.</text>
</comment>
<comment type="catalytic activity">
    <reaction evidence="8">
        <text>a 2,3-saturated acyl-[ACP] + NAD(+) = a (2E)-enoyl-[ACP] + NADH + H(+)</text>
        <dbReference type="Rhea" id="RHEA:10240"/>
        <dbReference type="Rhea" id="RHEA-COMP:9925"/>
        <dbReference type="Rhea" id="RHEA-COMP:9926"/>
        <dbReference type="ChEBI" id="CHEBI:15378"/>
        <dbReference type="ChEBI" id="CHEBI:57540"/>
        <dbReference type="ChEBI" id="CHEBI:57945"/>
        <dbReference type="ChEBI" id="CHEBI:78784"/>
        <dbReference type="ChEBI" id="CHEBI:78785"/>
        <dbReference type="EC" id="1.3.1.9"/>
    </reaction>
</comment>
<proteinExistence type="inferred from homology"/>
<dbReference type="Pfam" id="PF13561">
    <property type="entry name" value="adh_short_C2"/>
    <property type="match status" value="1"/>
</dbReference>
<dbReference type="PIRSF" id="PIRSF000094">
    <property type="entry name" value="Enoyl-ACP_rdct"/>
    <property type="match status" value="1"/>
</dbReference>
<evidence type="ECO:0000256" key="7">
    <source>
        <dbReference type="ARBA" id="ARBA00023160"/>
    </source>
</evidence>
<dbReference type="SUPFAM" id="SSF51735">
    <property type="entry name" value="NAD(P)-binding Rossmann-fold domains"/>
    <property type="match status" value="1"/>
</dbReference>
<evidence type="ECO:0000256" key="5">
    <source>
        <dbReference type="ARBA" id="ARBA00023002"/>
    </source>
</evidence>
<dbReference type="PANTHER" id="PTHR43159">
    <property type="entry name" value="ENOYL-[ACYL-CARRIER-PROTEIN] REDUCTASE"/>
    <property type="match status" value="1"/>
</dbReference>
<organism evidence="10 11">
    <name type="scientific">Cobetia amphilecti</name>
    <dbReference type="NCBI Taxonomy" id="1055104"/>
    <lineage>
        <taxon>Bacteria</taxon>
        <taxon>Pseudomonadati</taxon>
        <taxon>Pseudomonadota</taxon>
        <taxon>Gammaproteobacteria</taxon>
        <taxon>Oceanospirillales</taxon>
        <taxon>Halomonadaceae</taxon>
        <taxon>Cobetia</taxon>
    </lineage>
</organism>
<sequence length="274" mass="29088">MSLQSPDSSETPGTADSPAPLKPLEGKVVLVVGVANAHSIATGCVKAFRAAGAHIVMTYLNAKARAYVEPVAKEVGAALLLPLDVEAAGEMETVFSQIETRFGRLDVLVHSIAYCPLEDLHGRVTDCSRQGFSRAMDISVHSLIRMARLAEPLMFEGGSILAMSYYGGEKVVDHYNIMGPVKAALEGTVRSLAVELGPRRIRVNALSPGPLKTRAGSGIAHFDELIDDARTRAPEGVLVTIEDVGNLAVIYASPATRRVTGETVHIDGGLHVRA</sequence>
<dbReference type="InterPro" id="IPR036291">
    <property type="entry name" value="NAD(P)-bd_dom_sf"/>
</dbReference>
<dbReference type="EMBL" id="JASCSA010000008">
    <property type="protein sequence ID" value="MDI5885006.1"/>
    <property type="molecule type" value="Genomic_DNA"/>
</dbReference>
<evidence type="ECO:0000256" key="2">
    <source>
        <dbReference type="ARBA" id="ARBA00009233"/>
    </source>
</evidence>
<feature type="region of interest" description="Disordered" evidence="9">
    <location>
        <begin position="1"/>
        <end position="20"/>
    </location>
</feature>
<keyword evidence="7 8" id="KW-0275">Fatty acid biosynthesis</keyword>
<dbReference type="Proteomes" id="UP001229025">
    <property type="component" value="Unassembled WGS sequence"/>
</dbReference>
<evidence type="ECO:0000313" key="11">
    <source>
        <dbReference type="Proteomes" id="UP001229025"/>
    </source>
</evidence>
<evidence type="ECO:0000256" key="3">
    <source>
        <dbReference type="ARBA" id="ARBA00022516"/>
    </source>
</evidence>
<dbReference type="PRINTS" id="PR00081">
    <property type="entry name" value="GDHRDH"/>
</dbReference>
<protein>
    <recommendedName>
        <fullName evidence="8">Enoyl-[acyl-carrier-protein] reductase [NADH]</fullName>
        <ecNumber evidence="8">1.3.1.9</ecNumber>
    </recommendedName>
</protein>
<reference evidence="11" key="1">
    <citation type="submission" date="2023-07" db="EMBL/GenBank/DDBJ databases">
        <title>Genome-based characterization of strain KMM 296 and proposal for reclassification of Cobetia litoralis and Cobetia pacifica, and emended description of the species Cobetia amphilecti and Cobetia marina.</title>
        <authorList>
            <person name="Balabanova L."/>
            <person name="Nedashkovskaya O."/>
        </authorList>
    </citation>
    <scope>NUCLEOTIDE SEQUENCE [LARGE SCALE GENOMIC DNA]</scope>
    <source>
        <strain evidence="11">NRIC 0815</strain>
    </source>
</reference>
<gene>
    <name evidence="10" type="primary">fabI</name>
    <name evidence="10" type="ORF">QLT01_11645</name>
</gene>